<dbReference type="InterPro" id="IPR000960">
    <property type="entry name" value="Flavin_mOase"/>
</dbReference>
<protein>
    <submittedName>
        <fullName evidence="6">NAD(P)-binding domain-containing protein</fullName>
    </submittedName>
</protein>
<dbReference type="PANTHER" id="PTHR23023">
    <property type="entry name" value="DIMETHYLANILINE MONOOXYGENASE"/>
    <property type="match status" value="1"/>
</dbReference>
<keyword evidence="5" id="KW-0560">Oxidoreductase</keyword>
<evidence type="ECO:0000256" key="4">
    <source>
        <dbReference type="ARBA" id="ARBA00022857"/>
    </source>
</evidence>
<dbReference type="RefSeq" id="WP_316662233.1">
    <property type="nucleotide sequence ID" value="NZ_JAWHTF010000004.1"/>
</dbReference>
<comment type="similarity">
    <text evidence="1">Belongs to the FMO family.</text>
</comment>
<name>A0ABU3U784_9FLAO</name>
<dbReference type="PRINTS" id="PR00370">
    <property type="entry name" value="FMOXYGENASE"/>
</dbReference>
<dbReference type="InterPro" id="IPR036188">
    <property type="entry name" value="FAD/NAD-bd_sf"/>
</dbReference>
<dbReference type="InterPro" id="IPR050346">
    <property type="entry name" value="FMO-like"/>
</dbReference>
<organism evidence="6 7">
    <name type="scientific">Gilvirhabdus luticola</name>
    <dbReference type="NCBI Taxonomy" id="3079858"/>
    <lineage>
        <taxon>Bacteria</taxon>
        <taxon>Pseudomonadati</taxon>
        <taxon>Bacteroidota</taxon>
        <taxon>Flavobacteriia</taxon>
        <taxon>Flavobacteriales</taxon>
        <taxon>Flavobacteriaceae</taxon>
        <taxon>Gilvirhabdus</taxon>
    </lineage>
</organism>
<dbReference type="SUPFAM" id="SSF51905">
    <property type="entry name" value="FAD/NAD(P)-binding domain"/>
    <property type="match status" value="2"/>
</dbReference>
<evidence type="ECO:0000313" key="6">
    <source>
        <dbReference type="EMBL" id="MDU8886263.1"/>
    </source>
</evidence>
<evidence type="ECO:0000256" key="3">
    <source>
        <dbReference type="ARBA" id="ARBA00022827"/>
    </source>
</evidence>
<gene>
    <name evidence="6" type="ORF">RXV94_08830</name>
</gene>
<keyword evidence="3" id="KW-0274">FAD</keyword>
<dbReference type="SUPFAM" id="SSF51735">
    <property type="entry name" value="NAD(P)-binding Rossmann-fold domains"/>
    <property type="match status" value="1"/>
</dbReference>
<evidence type="ECO:0000313" key="7">
    <source>
        <dbReference type="Proteomes" id="UP001268651"/>
    </source>
</evidence>
<dbReference type="Proteomes" id="UP001268651">
    <property type="component" value="Unassembled WGS sequence"/>
</dbReference>
<keyword evidence="2" id="KW-0285">Flavoprotein</keyword>
<keyword evidence="4" id="KW-0521">NADP</keyword>
<evidence type="ECO:0000256" key="1">
    <source>
        <dbReference type="ARBA" id="ARBA00009183"/>
    </source>
</evidence>
<sequence>MISCVVIGAGPGGIVATKELLEKGFEDVVCLEQSNTLGGVFAKGYDNLLLTSSVTFSMFSDFWVGEGKSHSFWTKDEAVKYWKDYAKHYKVTDHIQFNSKVETVIENKDGSWVINLNSVEELQCKHLVLAIGNNNIPRFPDWHKQLNNISYSHSKDYKNADSFKGKRVLIVGGGESGSDVAYEIAQVAKKSWVSLRESTGWIVPRKRGEHAADVSTHRGIWDLPREYGRHLSPFVLKLERGRKDPVFDVLADLNERVPAKNGIWGIYGTKTLALPKAVAHHGCEIVGDIVQADDSQKYLIDNQGKVLENVDAIVFCTGYRNVVHFMPDQLKACDPRSMFKHMFHLDYGDRIAWIGWARPGFGSQFPIMEMQSRYAALIFSGDMKLPSKEAMKDYIQKDLKIYQDQFEGNAERIRSLVDYHRFMNDLSKIIGCYPPLGKYLITNPKLWFHLMYGPTQATQFRLKGPGKKEKLAKEIIFKLPISTYNHIVKAGLRGRIRYAHKWLLSN</sequence>
<keyword evidence="7" id="KW-1185">Reference proteome</keyword>
<reference evidence="6 7" key="1">
    <citation type="submission" date="2023-10" db="EMBL/GenBank/DDBJ databases">
        <title>Marimonas sp. nov. isolated from tidal mud flat.</title>
        <authorList>
            <person name="Jaincy N.J."/>
            <person name="Srinivasan S."/>
            <person name="Lee S.-S."/>
        </authorList>
    </citation>
    <scope>NUCLEOTIDE SEQUENCE [LARGE SCALE GENOMIC DNA]</scope>
    <source>
        <strain evidence="6 7">MJ-SS3</strain>
    </source>
</reference>
<proteinExistence type="inferred from homology"/>
<dbReference type="PIRSF" id="PIRSF000332">
    <property type="entry name" value="FMO"/>
    <property type="match status" value="1"/>
</dbReference>
<evidence type="ECO:0000256" key="2">
    <source>
        <dbReference type="ARBA" id="ARBA00022630"/>
    </source>
</evidence>
<evidence type="ECO:0000256" key="5">
    <source>
        <dbReference type="ARBA" id="ARBA00023002"/>
    </source>
</evidence>
<accession>A0ABU3U784</accession>
<dbReference type="Gene3D" id="3.50.50.60">
    <property type="entry name" value="FAD/NAD(P)-binding domain"/>
    <property type="match status" value="3"/>
</dbReference>
<dbReference type="EMBL" id="JAWHTF010000004">
    <property type="protein sequence ID" value="MDU8886263.1"/>
    <property type="molecule type" value="Genomic_DNA"/>
</dbReference>
<dbReference type="InterPro" id="IPR020946">
    <property type="entry name" value="Flavin_mOase-like"/>
</dbReference>
<dbReference type="InterPro" id="IPR036291">
    <property type="entry name" value="NAD(P)-bd_dom_sf"/>
</dbReference>
<dbReference type="Pfam" id="PF00743">
    <property type="entry name" value="FMO-like"/>
    <property type="match status" value="1"/>
</dbReference>
<comment type="caution">
    <text evidence="6">The sequence shown here is derived from an EMBL/GenBank/DDBJ whole genome shotgun (WGS) entry which is preliminary data.</text>
</comment>